<dbReference type="VEuPathDB" id="ToxoDB:cyc_06570"/>
<evidence type="ECO:0000313" key="1">
    <source>
        <dbReference type="EMBL" id="OEH74649.1"/>
    </source>
</evidence>
<dbReference type="EMBL" id="JROU02001982">
    <property type="protein sequence ID" value="OEH74649.1"/>
    <property type="molecule type" value="Genomic_DNA"/>
</dbReference>
<proteinExistence type="predicted"/>
<comment type="caution">
    <text evidence="1">The sequence shown here is derived from an EMBL/GenBank/DDBJ whole genome shotgun (WGS) entry which is preliminary data.</text>
</comment>
<dbReference type="AlphaFoldDB" id="A0A1D3CTW9"/>
<organism evidence="1 2">
    <name type="scientific">Cyclospora cayetanensis</name>
    <dbReference type="NCBI Taxonomy" id="88456"/>
    <lineage>
        <taxon>Eukaryota</taxon>
        <taxon>Sar</taxon>
        <taxon>Alveolata</taxon>
        <taxon>Apicomplexa</taxon>
        <taxon>Conoidasida</taxon>
        <taxon>Coccidia</taxon>
        <taxon>Eucoccidiorida</taxon>
        <taxon>Eimeriorina</taxon>
        <taxon>Eimeriidae</taxon>
        <taxon>Cyclospora</taxon>
    </lineage>
</organism>
<reference evidence="1 2" key="1">
    <citation type="journal article" date="2016" name="BMC Genomics">
        <title>Comparative genomics reveals Cyclospora cayetanensis possesses coccidia-like metabolism and invasion components but unique surface antigens.</title>
        <authorList>
            <person name="Liu S."/>
            <person name="Wang L."/>
            <person name="Zheng H."/>
            <person name="Xu Z."/>
            <person name="Roellig D.M."/>
            <person name="Li N."/>
            <person name="Frace M.A."/>
            <person name="Tang K."/>
            <person name="Arrowood M.J."/>
            <person name="Moss D.M."/>
            <person name="Zhang L."/>
            <person name="Feng Y."/>
            <person name="Xiao L."/>
        </authorList>
    </citation>
    <scope>NUCLEOTIDE SEQUENCE [LARGE SCALE GENOMIC DNA]</scope>
    <source>
        <strain evidence="1 2">CHN_HEN01</strain>
    </source>
</reference>
<keyword evidence="2" id="KW-1185">Reference proteome</keyword>
<dbReference type="Proteomes" id="UP000095192">
    <property type="component" value="Unassembled WGS sequence"/>
</dbReference>
<dbReference type="InParanoid" id="A0A1D3CTW9"/>
<name>A0A1D3CTW9_9EIME</name>
<accession>A0A1D3CTW9</accession>
<sequence>MYDATAMNYVLFGLAKVAALKQSLDATRFSKRRMVPTFACWVQEKEATPAGPRAAIIASVPQHFATTLYTIEISINQTFSHNMMPPTISMPSNALNDMQPLQISTAPNLLAALREETFEDVSCCCPST</sequence>
<gene>
    <name evidence="1" type="ORF">cyc_06570</name>
</gene>
<evidence type="ECO:0000313" key="2">
    <source>
        <dbReference type="Proteomes" id="UP000095192"/>
    </source>
</evidence>
<protein>
    <submittedName>
        <fullName evidence="1">Uncharacterized protein</fullName>
    </submittedName>
</protein>